<reference evidence="1" key="1">
    <citation type="submission" date="2019-04" db="EMBL/GenBank/DDBJ databases">
        <title>Microbes associate with the intestines of laboratory mice.</title>
        <authorList>
            <person name="Navarre W."/>
            <person name="Wong E."/>
            <person name="Huang K."/>
            <person name="Tropini C."/>
            <person name="Ng K."/>
            <person name="Yu B."/>
        </authorList>
    </citation>
    <scope>NUCLEOTIDE SEQUENCE</scope>
    <source>
        <strain evidence="1">NM09_H32</strain>
    </source>
</reference>
<organism evidence="1 2">
    <name type="scientific">Dubosiella muris</name>
    <dbReference type="NCBI Taxonomy" id="3038133"/>
    <lineage>
        <taxon>Bacteria</taxon>
        <taxon>Bacillati</taxon>
        <taxon>Bacillota</taxon>
        <taxon>Erysipelotrichia</taxon>
        <taxon>Erysipelotrichales</taxon>
        <taxon>Erysipelotrichaceae</taxon>
        <taxon>Dubosiella</taxon>
    </lineage>
</organism>
<proteinExistence type="predicted"/>
<comment type="caution">
    <text evidence="1">The sequence shown here is derived from an EMBL/GenBank/DDBJ whole genome shotgun (WGS) entry which is preliminary data.</text>
</comment>
<dbReference type="EMBL" id="SRYG01000025">
    <property type="protein sequence ID" value="TGY65012.1"/>
    <property type="molecule type" value="Genomic_DNA"/>
</dbReference>
<gene>
    <name evidence="1" type="ORF">E5336_10680</name>
</gene>
<dbReference type="Proteomes" id="UP000308836">
    <property type="component" value="Unassembled WGS sequence"/>
</dbReference>
<sequence length="119" mass="14044">MYIKEVSALYNVKEETLRYYEKAGMIPPVHRTENGIRDYSKEDLGWVENALCMRKAGLSVSAIAEYVGLTKEGDETLKKRLQLLKEQKQKLEEERDRVNVMLERLDFKIRKFQNKIDTM</sequence>
<accession>A0AC61R6F1</accession>
<evidence type="ECO:0000313" key="2">
    <source>
        <dbReference type="Proteomes" id="UP000308836"/>
    </source>
</evidence>
<keyword evidence="2" id="KW-1185">Reference proteome</keyword>
<protein>
    <submittedName>
        <fullName evidence="1">MerR family transcriptional regulator</fullName>
    </submittedName>
</protein>
<name>A0AC61R6F1_9FIRM</name>
<evidence type="ECO:0000313" key="1">
    <source>
        <dbReference type="EMBL" id="TGY65012.1"/>
    </source>
</evidence>